<evidence type="ECO:0000256" key="5">
    <source>
        <dbReference type="ARBA" id="ARBA00022525"/>
    </source>
</evidence>
<dbReference type="PROSITE" id="PS51257">
    <property type="entry name" value="PROKAR_LIPOPROTEIN"/>
    <property type="match status" value="1"/>
</dbReference>
<keyword evidence="10" id="KW-0325">Glycoprotein</keyword>
<keyword evidence="5" id="KW-0964">Secreted</keyword>
<comment type="similarity">
    <text evidence="3">Belongs to the metallophosphoesterase superfamily. Purple acid phosphatase family.</text>
</comment>
<dbReference type="GO" id="GO:0005737">
    <property type="term" value="C:cytoplasm"/>
    <property type="evidence" value="ECO:0007669"/>
    <property type="project" value="TreeGrafter"/>
</dbReference>
<keyword evidence="6" id="KW-0479">Metal-binding</keyword>
<protein>
    <recommendedName>
        <fullName evidence="12">Calcineurin-like phosphoesterase domain-containing protein</fullName>
    </recommendedName>
</protein>
<evidence type="ECO:0000256" key="11">
    <source>
        <dbReference type="SAM" id="Phobius"/>
    </source>
</evidence>
<evidence type="ECO:0000256" key="2">
    <source>
        <dbReference type="ARBA" id="ARBA00004613"/>
    </source>
</evidence>
<evidence type="ECO:0000313" key="13">
    <source>
        <dbReference type="EMBL" id="CDP12675.1"/>
    </source>
</evidence>
<evidence type="ECO:0000256" key="9">
    <source>
        <dbReference type="ARBA" id="ARBA00023004"/>
    </source>
</evidence>
<evidence type="ECO:0000256" key="4">
    <source>
        <dbReference type="ARBA" id="ARBA00011738"/>
    </source>
</evidence>
<dbReference type="Gramene" id="CDP12675">
    <property type="protein sequence ID" value="CDP12675"/>
    <property type="gene ID" value="GSCOC_T00036404001"/>
</dbReference>
<evidence type="ECO:0000256" key="10">
    <source>
        <dbReference type="ARBA" id="ARBA00023180"/>
    </source>
</evidence>
<reference evidence="14" key="1">
    <citation type="journal article" date="2014" name="Science">
        <title>The coffee genome provides insight into the convergent evolution of caffeine biosynthesis.</title>
        <authorList>
            <person name="Denoeud F."/>
            <person name="Carretero-Paulet L."/>
            <person name="Dereeper A."/>
            <person name="Droc G."/>
            <person name="Guyot R."/>
            <person name="Pietrella M."/>
            <person name="Zheng C."/>
            <person name="Alberti A."/>
            <person name="Anthony F."/>
            <person name="Aprea G."/>
            <person name="Aury J.M."/>
            <person name="Bento P."/>
            <person name="Bernard M."/>
            <person name="Bocs S."/>
            <person name="Campa C."/>
            <person name="Cenci A."/>
            <person name="Combes M.C."/>
            <person name="Crouzillat D."/>
            <person name="Da Silva C."/>
            <person name="Daddiego L."/>
            <person name="De Bellis F."/>
            <person name="Dussert S."/>
            <person name="Garsmeur O."/>
            <person name="Gayraud T."/>
            <person name="Guignon V."/>
            <person name="Jahn K."/>
            <person name="Jamilloux V."/>
            <person name="Joet T."/>
            <person name="Labadie K."/>
            <person name="Lan T."/>
            <person name="Leclercq J."/>
            <person name="Lepelley M."/>
            <person name="Leroy T."/>
            <person name="Li L.T."/>
            <person name="Librado P."/>
            <person name="Lopez L."/>
            <person name="Munoz A."/>
            <person name="Noel B."/>
            <person name="Pallavicini A."/>
            <person name="Perrotta G."/>
            <person name="Poncet V."/>
            <person name="Pot D."/>
            <person name="Priyono X."/>
            <person name="Rigoreau M."/>
            <person name="Rouard M."/>
            <person name="Rozas J."/>
            <person name="Tranchant-Dubreuil C."/>
            <person name="VanBuren R."/>
            <person name="Zhang Q."/>
            <person name="Andrade A.C."/>
            <person name="Argout X."/>
            <person name="Bertrand B."/>
            <person name="de Kochko A."/>
            <person name="Graziosi G."/>
            <person name="Henry R.J."/>
            <person name="Jayarama X."/>
            <person name="Ming R."/>
            <person name="Nagai C."/>
            <person name="Rounsley S."/>
            <person name="Sankoff D."/>
            <person name="Giuliano G."/>
            <person name="Albert V.A."/>
            <person name="Wincker P."/>
            <person name="Lashermes P."/>
        </authorList>
    </citation>
    <scope>NUCLEOTIDE SEQUENCE [LARGE SCALE GENOMIC DNA]</scope>
    <source>
        <strain evidence="14">cv. DH200-94</strain>
    </source>
</reference>
<dbReference type="InterPro" id="IPR029052">
    <property type="entry name" value="Metallo-depent_PP-like"/>
</dbReference>
<dbReference type="FunFam" id="3.60.21.10:FF:000038">
    <property type="entry name" value="Probable inactive purple acid phosphatase 29"/>
    <property type="match status" value="1"/>
</dbReference>
<sequence length="410" mass="46288">MMDFKARWSFSLLYLILIFAFVHIIYSCIMSHKLTLDNQKVRLKKQPQLPLRFSSDGTFKILQVADMHYGNGAVTRCRDVLESEFEHCSDLNTTRFLRRLIEVEKPDFVAFTGDNIFGTSATDAAESMFEAFGPVLQSGVPWAAVLGNHDQESTMTREELMSFISLMDYSLSNTFPSAEDNLESSNQNPVKRIDGFGNYNLRVWGAVGSPFANSSVLNLYFLDSGDRAVVDGIRTYDWIKQSQLSWLHSVSKNFQGQKPENGQLACIPLTWSNPPALAFFHIPIPEVRQGPIMEIVGQYREYIACSSVNSGVLQTFVSMGDVKAVFMGHDHTNDFCGKLHGIWFCYGGGIGYHGYGKAGLPRRARVIVAELGKGEKAWMGVERIKTWKRLGDENLSKIDEQVLWERWSSR</sequence>
<dbReference type="PANTHER" id="PTHR32440:SF2">
    <property type="entry name" value="INACTIVE PURPLE ACID PHOSPHATASE 28-RELATED"/>
    <property type="match status" value="1"/>
</dbReference>
<evidence type="ECO:0000256" key="8">
    <source>
        <dbReference type="ARBA" id="ARBA00022833"/>
    </source>
</evidence>
<keyword evidence="7" id="KW-0732">Signal</keyword>
<dbReference type="PIRSF" id="PIRSF030250">
    <property type="entry name" value="Ptase_At2g46880"/>
    <property type="match status" value="1"/>
</dbReference>
<organism evidence="13 14">
    <name type="scientific">Coffea canephora</name>
    <name type="common">Robusta coffee</name>
    <dbReference type="NCBI Taxonomy" id="49390"/>
    <lineage>
        <taxon>Eukaryota</taxon>
        <taxon>Viridiplantae</taxon>
        <taxon>Streptophyta</taxon>
        <taxon>Embryophyta</taxon>
        <taxon>Tracheophyta</taxon>
        <taxon>Spermatophyta</taxon>
        <taxon>Magnoliopsida</taxon>
        <taxon>eudicotyledons</taxon>
        <taxon>Gunneridae</taxon>
        <taxon>Pentapetalae</taxon>
        <taxon>asterids</taxon>
        <taxon>lamiids</taxon>
        <taxon>Gentianales</taxon>
        <taxon>Rubiaceae</taxon>
        <taxon>Ixoroideae</taxon>
        <taxon>Gardenieae complex</taxon>
        <taxon>Bertiereae - Coffeeae clade</taxon>
        <taxon>Coffeeae</taxon>
        <taxon>Coffea</taxon>
    </lineage>
</organism>
<evidence type="ECO:0000256" key="3">
    <source>
        <dbReference type="ARBA" id="ARBA00008723"/>
    </source>
</evidence>
<dbReference type="FunCoup" id="A0A068UVY8">
    <property type="interactions" value="220"/>
</dbReference>
<dbReference type="OMA" id="KGIWFCY"/>
<feature type="transmembrane region" description="Helical" evidence="11">
    <location>
        <begin position="12"/>
        <end position="32"/>
    </location>
</feature>
<comment type="subcellular location">
    <subcellularLocation>
        <location evidence="2">Secreted</location>
    </subcellularLocation>
</comment>
<keyword evidence="11" id="KW-0472">Membrane</keyword>
<dbReference type="GO" id="GO:0046872">
    <property type="term" value="F:metal ion binding"/>
    <property type="evidence" value="ECO:0007669"/>
    <property type="project" value="UniProtKB-KW"/>
</dbReference>
<dbReference type="STRING" id="49390.A0A068UVY8"/>
<gene>
    <name evidence="13" type="ORF">GSCOC_T00036404001</name>
</gene>
<proteinExistence type="inferred from homology"/>
<dbReference type="Gene3D" id="3.60.21.10">
    <property type="match status" value="1"/>
</dbReference>
<comment type="cofactor">
    <cofactor evidence="1">
        <name>Zn(2+)</name>
        <dbReference type="ChEBI" id="CHEBI:29105"/>
    </cofactor>
</comment>
<evidence type="ECO:0000256" key="6">
    <source>
        <dbReference type="ARBA" id="ARBA00022723"/>
    </source>
</evidence>
<keyword evidence="11" id="KW-1133">Transmembrane helix</keyword>
<dbReference type="CDD" id="cd07383">
    <property type="entry name" value="MPP_Dcr2"/>
    <property type="match status" value="1"/>
</dbReference>
<dbReference type="GO" id="GO:0005576">
    <property type="term" value="C:extracellular region"/>
    <property type="evidence" value="ECO:0007669"/>
    <property type="project" value="UniProtKB-SubCell"/>
</dbReference>
<dbReference type="AlphaFoldDB" id="A0A068UVY8"/>
<dbReference type="InterPro" id="IPR004843">
    <property type="entry name" value="Calcineurin-like_PHP"/>
</dbReference>
<dbReference type="OrthoDB" id="783096at2759"/>
<dbReference type="PhylomeDB" id="A0A068UVY8"/>
<dbReference type="Pfam" id="PF00149">
    <property type="entry name" value="Metallophos"/>
    <property type="match status" value="1"/>
</dbReference>
<dbReference type="SUPFAM" id="SSF56300">
    <property type="entry name" value="Metallo-dependent phosphatases"/>
    <property type="match status" value="1"/>
</dbReference>
<dbReference type="InParanoid" id="A0A068UVY8"/>
<keyword evidence="8" id="KW-0862">Zinc</keyword>
<comment type="subunit">
    <text evidence="4">Homodimer.</text>
</comment>
<dbReference type="Proteomes" id="UP000295252">
    <property type="component" value="Chromosome VIII"/>
</dbReference>
<evidence type="ECO:0000313" key="14">
    <source>
        <dbReference type="Proteomes" id="UP000295252"/>
    </source>
</evidence>
<feature type="domain" description="Calcineurin-like phosphoesterase" evidence="12">
    <location>
        <begin position="59"/>
        <end position="332"/>
    </location>
</feature>
<keyword evidence="14" id="KW-1185">Reference proteome</keyword>
<dbReference type="GO" id="GO:0016788">
    <property type="term" value="F:hydrolase activity, acting on ester bonds"/>
    <property type="evidence" value="ECO:0007669"/>
    <property type="project" value="TreeGrafter"/>
</dbReference>
<evidence type="ECO:0000259" key="12">
    <source>
        <dbReference type="Pfam" id="PF00149"/>
    </source>
</evidence>
<accession>A0A068UVY8</accession>
<dbReference type="PANTHER" id="PTHR32440">
    <property type="entry name" value="PHOSPHATASE DCR2-RELATED-RELATED"/>
    <property type="match status" value="1"/>
</dbReference>
<keyword evidence="9" id="KW-0408">Iron</keyword>
<name>A0A068UVY8_COFCA</name>
<dbReference type="InterPro" id="IPR011230">
    <property type="entry name" value="PAP14/16/28/29"/>
</dbReference>
<evidence type="ECO:0000256" key="1">
    <source>
        <dbReference type="ARBA" id="ARBA00001947"/>
    </source>
</evidence>
<evidence type="ECO:0000256" key="7">
    <source>
        <dbReference type="ARBA" id="ARBA00022729"/>
    </source>
</evidence>
<keyword evidence="11" id="KW-0812">Transmembrane</keyword>
<dbReference type="EMBL" id="HG739153">
    <property type="protein sequence ID" value="CDP12675.1"/>
    <property type="molecule type" value="Genomic_DNA"/>
</dbReference>